<evidence type="ECO:0000256" key="10">
    <source>
        <dbReference type="ARBA" id="ARBA00023170"/>
    </source>
</evidence>
<keyword evidence="25" id="KW-1185">Reference proteome</keyword>
<dbReference type="PRINTS" id="PR00252">
    <property type="entry name" value="NRIONCHANNEL"/>
</dbReference>
<evidence type="ECO:0000256" key="9">
    <source>
        <dbReference type="ARBA" id="ARBA00023157"/>
    </source>
</evidence>
<feature type="domain" description="Neurotransmitter-gated ion-channel ligand-binding" evidence="22">
    <location>
        <begin position="566"/>
        <end position="732"/>
    </location>
</feature>
<dbReference type="Pfam" id="PF02931">
    <property type="entry name" value="Neur_chan_LBD"/>
    <property type="match status" value="3"/>
</dbReference>
<evidence type="ECO:0000256" key="11">
    <source>
        <dbReference type="ARBA" id="ARBA00023257"/>
    </source>
</evidence>
<comment type="catalytic activity">
    <reaction evidence="17">
        <text>Ca(2+)(in) = Ca(2+)(out)</text>
        <dbReference type="Rhea" id="RHEA:29671"/>
        <dbReference type="ChEBI" id="CHEBI:29108"/>
    </reaction>
</comment>
<dbReference type="InterPro" id="IPR038050">
    <property type="entry name" value="Neuro_actylchol_rec"/>
</dbReference>
<dbReference type="GO" id="GO:0098662">
    <property type="term" value="P:inorganic cation transmembrane transport"/>
    <property type="evidence" value="ECO:0007669"/>
    <property type="project" value="UniProtKB-ARBA"/>
</dbReference>
<sequence>GCLLERWLEPPDTCIIQSQCSRCGLWSFKTNIVPKSLQKNQGKEDGKTLASWGRTHFLFHSPPAAPRHAPGPSHSTLLTDSLPSSGRGDTFTINCSGFDQHGVDPAAFQALFDRKAFRPFINHSIPTHVNISFTLSAILEVFWHNPFIQWNPEECGGIRKLSMATENLWLPDIFIEEFMDVDQTPTGLMAYVSNEGRIKYDKPMRVVSLCNLDIFYFPFDEQNCTLTFSSFIYTVEKMVLGLEKEVQEISKTSQNLIRSKGAWVLLGIYQTTMKMNVGANQYDQIVFYVAIRRRPTLYVLNLLVPSGFLVAIDALSFYLPAENQNRAPFKITLLLGYNVFLLMMNDLLPDTGTPLISVYFALCLSLMVGSLLETIFITYLLHLATSQPPPMPRWLHSLLLCCAHPLKCCPTGPQQGDKSLGPTRAHLPGVKEPVELVGKVPGPGEAAARGHPGSSGTQQEDEAQKEHLVSLWVRFSHLTDALLFRLYLLFMATSIITGDSSSASLSAFCFKRPSLIGSLLSAGQGDNFTINCSGFDQHGLDPAAFRAVFDRKAFRPVLNYSIPTRVNISFTLSAILEVMWDNPFISWNPEECVNIKKLSISAENLWLPDIFIVESMDAQQAPPGLTAYVSSDGQVKYDKPVRVTSICNLDIFYFPFDQQNCTLTFSSFLYTVESLLLGMDRDVWEIAETSRDIIQTQGEWELLGISKATPKMAVGTNVYDQLMFYVAIKRRPSLYIINLLVPSSFLVAIDALSFYLPAENENRAPFKITLLLGYNVFLLMMNDLLPNSGTPLISVYFALCLSLMVGSLLETIFITYLLHLATSQPPPMPRWLHSLLLCCAHPLKCCPTGPQQGDKSLGPTRAHLPGVKEPVELVGKVPGPGEAAARGHPGSSGTQQEDEAQKEHLVSLWVRFSHLTDALLFRLYLLFMATSIITVGISPLPHCQSSASRANSFTINCSGFDLHGVDPDVFQSIFNQKDFRPVLNYSVPTHVNISFTLYAILDVTWNNPFISWDPEECGDITKLTVTTENLWLPDIFIVESTDVDQTPEGLSAYVNHDGLIIYHKPVRVTSICSLDIFYFPFDEQNCTFTFSSFLYTVENLLLGMDKEVWEITDTSRKIVNTQGEWELLGINKATPKMSVGSSLFDQIMFYVAIRRRPSLYVLNLLVPSGFLVAIDALSFYLPAENENRAPFKITLLLGYNVFLLMMNKLLPSSGSPLISVYFALCLSLMVVSLLETIFITYLLHLATSQPPLMPRWLHSLLLCCTHPLKCCPTVLWKENTGTGLISTHLPGLKEPGDPVRKELGPREAKPNAGLTRAQLTDLWVQFGHMMDTFLFRLYLIFLASSLITIIVLWNT</sequence>
<evidence type="ECO:0000313" key="25">
    <source>
        <dbReference type="Proteomes" id="UP000700334"/>
    </source>
</evidence>
<evidence type="ECO:0000256" key="15">
    <source>
        <dbReference type="ARBA" id="ARBA00034430"/>
    </source>
</evidence>
<protein>
    <submittedName>
        <fullName evidence="24">5-hydroxytryptamine receptor 3C</fullName>
    </submittedName>
</protein>
<feature type="transmembrane region" description="Helical" evidence="20">
    <location>
        <begin position="793"/>
        <end position="818"/>
    </location>
</feature>
<feature type="transmembrane region" description="Helical" evidence="20">
    <location>
        <begin position="1218"/>
        <end position="1243"/>
    </location>
</feature>
<dbReference type="Proteomes" id="UP000700334">
    <property type="component" value="Unassembled WGS sequence"/>
</dbReference>
<comment type="function">
    <text evidence="18">Forms serotonin (5-hydroxytryptamine/5-HT3)-activated cation-selective channel complexes, which when activated cause fast, depolarizing responses in neurons.</text>
</comment>
<feature type="region of interest" description="Disordered" evidence="21">
    <location>
        <begin position="878"/>
        <end position="898"/>
    </location>
</feature>
<feature type="non-terminal residue" evidence="24">
    <location>
        <position position="1"/>
    </location>
</feature>
<comment type="similarity">
    <text evidence="20">Belongs to the ligand-gated ion channel (TC 1.A.9) family.</text>
</comment>
<evidence type="ECO:0000256" key="5">
    <source>
        <dbReference type="ARBA" id="ARBA00022989"/>
    </source>
</evidence>
<evidence type="ECO:0000256" key="1">
    <source>
        <dbReference type="ARBA" id="ARBA00022448"/>
    </source>
</evidence>
<feature type="transmembrane region" description="Helical" evidence="20">
    <location>
        <begin position="1189"/>
        <end position="1206"/>
    </location>
</feature>
<dbReference type="InterPro" id="IPR018000">
    <property type="entry name" value="Neurotransmitter_ion_chnl_CS"/>
</dbReference>
<reference evidence="24" key="1">
    <citation type="journal article" date="2021" name="Evol. Appl.">
        <title>The genome of the Pyrenean desman and the effects of bottlenecks and inbreeding on the genomic landscape of an endangered species.</title>
        <authorList>
            <person name="Escoda L."/>
            <person name="Castresana J."/>
        </authorList>
    </citation>
    <scope>NUCLEOTIDE SEQUENCE</scope>
    <source>
        <strain evidence="24">IBE-C5619</strain>
    </source>
</reference>
<keyword evidence="8 20" id="KW-0472">Membrane</keyword>
<feature type="transmembrane region" description="Helical" evidence="20">
    <location>
        <begin position="297"/>
        <end position="320"/>
    </location>
</feature>
<comment type="caution">
    <text evidence="20">Lacks conserved residue(s) required for the propagation of feature annotation.</text>
</comment>
<dbReference type="Pfam" id="PF02932">
    <property type="entry name" value="Neur_chan_memb"/>
    <property type="match status" value="3"/>
</dbReference>
<dbReference type="InterPro" id="IPR036719">
    <property type="entry name" value="Neuro-gated_channel_TM_sf"/>
</dbReference>
<comment type="subcellular location">
    <subcellularLocation>
        <location evidence="14">Postsynaptic cell membrane</location>
        <topology evidence="14">Multi-pass membrane protein</topology>
    </subcellularLocation>
</comment>
<evidence type="ECO:0000313" key="24">
    <source>
        <dbReference type="EMBL" id="KAG8516026.1"/>
    </source>
</evidence>
<dbReference type="FunFam" id="1.20.58.390:FF:000042">
    <property type="entry name" value="5-hydroxytryptamine receptor 3C"/>
    <property type="match status" value="3"/>
</dbReference>
<dbReference type="EMBL" id="JAGFMF010011690">
    <property type="protein sequence ID" value="KAG8516026.1"/>
    <property type="molecule type" value="Genomic_DNA"/>
</dbReference>
<evidence type="ECO:0000256" key="2">
    <source>
        <dbReference type="ARBA" id="ARBA00022475"/>
    </source>
</evidence>
<dbReference type="InterPro" id="IPR006029">
    <property type="entry name" value="Neurotrans-gated_channel_TM"/>
</dbReference>
<keyword evidence="9" id="KW-1015">Disulfide bond</keyword>
<dbReference type="OrthoDB" id="6097796at2759"/>
<dbReference type="InterPro" id="IPR049944">
    <property type="entry name" value="LGIC_TM_5-HT3"/>
</dbReference>
<feature type="transmembrane region" description="Helical" evidence="20">
    <location>
        <begin position="1333"/>
        <end position="1353"/>
    </location>
</feature>
<keyword evidence="11" id="KW-0628">Postsynaptic cell membrane</keyword>
<evidence type="ECO:0000256" key="19">
    <source>
        <dbReference type="ARBA" id="ARBA00063036"/>
    </source>
</evidence>
<dbReference type="GO" id="GO:0140227">
    <property type="term" value="P:serotonin-gated cation-selective signaling pathway"/>
    <property type="evidence" value="ECO:0007669"/>
    <property type="project" value="UniProtKB-ARBA"/>
</dbReference>
<feature type="transmembrane region" description="Helical" evidence="20">
    <location>
        <begin position="356"/>
        <end position="381"/>
    </location>
</feature>
<dbReference type="PANTHER" id="PTHR18945">
    <property type="entry name" value="NEUROTRANSMITTER GATED ION CHANNEL"/>
    <property type="match status" value="1"/>
</dbReference>
<comment type="catalytic activity">
    <reaction evidence="16">
        <text>Na(+)(in) = Na(+)(out)</text>
        <dbReference type="Rhea" id="RHEA:34963"/>
        <dbReference type="ChEBI" id="CHEBI:29101"/>
    </reaction>
</comment>
<evidence type="ECO:0000259" key="23">
    <source>
        <dbReference type="Pfam" id="PF02932"/>
    </source>
</evidence>
<keyword evidence="4" id="KW-0732">Signal</keyword>
<feature type="transmembrane region" description="Helical" evidence="20">
    <location>
        <begin position="919"/>
        <end position="940"/>
    </location>
</feature>
<evidence type="ECO:0000256" key="13">
    <source>
        <dbReference type="ARBA" id="ARBA00023303"/>
    </source>
</evidence>
<proteinExistence type="inferred from homology"/>
<keyword evidence="3 20" id="KW-0812">Transmembrane</keyword>
<feature type="domain" description="Neurotransmitter-gated ion-channel transmembrane" evidence="23">
    <location>
        <begin position="302"/>
        <end position="413"/>
    </location>
</feature>
<dbReference type="CDD" id="cd19063">
    <property type="entry name" value="LGIC_TM_5-HT3"/>
    <property type="match status" value="3"/>
</dbReference>
<dbReference type="FunFam" id="2.70.170.10:FF:000068">
    <property type="entry name" value="LOW QUALITY PROTEIN: 5-hydroxytryptamine receptor 3C-like"/>
    <property type="match status" value="1"/>
</dbReference>
<feature type="transmembrane region" description="Helical" evidence="20">
    <location>
        <begin position="327"/>
        <end position="344"/>
    </location>
</feature>
<feature type="transmembrane region" description="Helical" evidence="20">
    <location>
        <begin position="734"/>
        <end position="758"/>
    </location>
</feature>
<keyword evidence="12" id="KW-1071">Ligand-gated ion channel</keyword>
<evidence type="ECO:0000256" key="21">
    <source>
        <dbReference type="SAM" id="MobiDB-lite"/>
    </source>
</evidence>
<dbReference type="Gene3D" id="1.20.58.390">
    <property type="entry name" value="Neurotransmitter-gated ion-channel transmembrane domain"/>
    <property type="match status" value="3"/>
</dbReference>
<keyword evidence="7 20" id="KW-0406">Ion transport</keyword>
<comment type="caution">
    <text evidence="24">The sequence shown here is derived from an EMBL/GenBank/DDBJ whole genome shotgun (WGS) entry which is preliminary data.</text>
</comment>
<evidence type="ECO:0000256" key="17">
    <source>
        <dbReference type="ARBA" id="ARBA00036634"/>
    </source>
</evidence>
<feature type="domain" description="Neurotransmitter-gated ion-channel ligand-binding" evidence="22">
    <location>
        <begin position="129"/>
        <end position="295"/>
    </location>
</feature>
<dbReference type="SUPFAM" id="SSF63712">
    <property type="entry name" value="Nicotinic receptor ligand binding domain-like"/>
    <property type="match status" value="3"/>
</dbReference>
<name>A0A8J6A6K2_GALPY</name>
<dbReference type="GO" id="GO:0022850">
    <property type="term" value="F:serotonin-gated monoatomic cation channel activity"/>
    <property type="evidence" value="ECO:0007669"/>
    <property type="project" value="UniProtKB-ARBA"/>
</dbReference>
<keyword evidence="5 20" id="KW-1133">Transmembrane helix</keyword>
<feature type="domain" description="Neurotransmitter-gated ion-channel transmembrane" evidence="23">
    <location>
        <begin position="739"/>
        <end position="851"/>
    </location>
</feature>
<dbReference type="GO" id="GO:0045211">
    <property type="term" value="C:postsynaptic membrane"/>
    <property type="evidence" value="ECO:0007669"/>
    <property type="project" value="UniProtKB-SubCell"/>
</dbReference>
<dbReference type="PROSITE" id="PS00236">
    <property type="entry name" value="NEUROTR_ION_CHANNEL"/>
    <property type="match status" value="3"/>
</dbReference>
<evidence type="ECO:0000256" key="8">
    <source>
        <dbReference type="ARBA" id="ARBA00023136"/>
    </source>
</evidence>
<dbReference type="FunFam" id="2.70.170.10:FF:000026">
    <property type="entry name" value="5-hydroxytryptamine receptor 3C"/>
    <property type="match status" value="2"/>
</dbReference>
<feature type="transmembrane region" description="Helical" evidence="20">
    <location>
        <begin position="764"/>
        <end position="781"/>
    </location>
</feature>
<evidence type="ECO:0000256" key="7">
    <source>
        <dbReference type="ARBA" id="ARBA00023065"/>
    </source>
</evidence>
<dbReference type="InterPro" id="IPR036734">
    <property type="entry name" value="Neur_chan_lig-bd_sf"/>
</dbReference>
<evidence type="ECO:0000256" key="18">
    <source>
        <dbReference type="ARBA" id="ARBA00037540"/>
    </source>
</evidence>
<keyword evidence="10 24" id="KW-0675">Receptor</keyword>
<feature type="region of interest" description="Disordered" evidence="21">
    <location>
        <begin position="441"/>
        <end position="461"/>
    </location>
</feature>
<comment type="subunit">
    <text evidence="19">Forms homopentameric as well as heteropentameric serotonin-activated cation-selective channel complexes with HTR3A. The homomeric complex is not functional. Heteropentameric complexes display properties which resemble that of neuronal serotonin-activated channels in vivo.</text>
</comment>
<evidence type="ECO:0000256" key="12">
    <source>
        <dbReference type="ARBA" id="ARBA00023286"/>
    </source>
</evidence>
<dbReference type="Gene3D" id="2.70.170.10">
    <property type="entry name" value="Neurotransmitter-gated ion-channel ligand-binding domain"/>
    <property type="match status" value="3"/>
</dbReference>
<feature type="domain" description="Neurotransmitter-gated ion-channel transmembrane" evidence="23">
    <location>
        <begin position="1164"/>
        <end position="1265"/>
    </location>
</feature>
<evidence type="ECO:0000256" key="20">
    <source>
        <dbReference type="RuleBase" id="RU000687"/>
    </source>
</evidence>
<dbReference type="InterPro" id="IPR006201">
    <property type="entry name" value="Neur_channel"/>
</dbReference>
<organism evidence="24 25">
    <name type="scientific">Galemys pyrenaicus</name>
    <name type="common">Iberian desman</name>
    <name type="synonym">Pyrenean desman</name>
    <dbReference type="NCBI Taxonomy" id="202257"/>
    <lineage>
        <taxon>Eukaryota</taxon>
        <taxon>Metazoa</taxon>
        <taxon>Chordata</taxon>
        <taxon>Craniata</taxon>
        <taxon>Vertebrata</taxon>
        <taxon>Euteleostomi</taxon>
        <taxon>Mammalia</taxon>
        <taxon>Eutheria</taxon>
        <taxon>Laurasiatheria</taxon>
        <taxon>Eulipotyphla</taxon>
        <taxon>Talpidae</taxon>
        <taxon>Galemys</taxon>
    </lineage>
</organism>
<dbReference type="InterPro" id="IPR006202">
    <property type="entry name" value="Neur_chan_lig-bd"/>
</dbReference>
<evidence type="ECO:0000256" key="4">
    <source>
        <dbReference type="ARBA" id="ARBA00022729"/>
    </source>
</evidence>
<evidence type="ECO:0000256" key="16">
    <source>
        <dbReference type="ARBA" id="ARBA00036239"/>
    </source>
</evidence>
<dbReference type="SUPFAM" id="SSF90112">
    <property type="entry name" value="Neurotransmitter-gated ion-channel transmembrane pore"/>
    <property type="match status" value="3"/>
</dbReference>
<evidence type="ECO:0000256" key="6">
    <source>
        <dbReference type="ARBA" id="ARBA00023018"/>
    </source>
</evidence>
<gene>
    <name evidence="24" type="ORF">J0S82_000648</name>
</gene>
<comment type="catalytic activity">
    <reaction evidence="15">
        <text>K(+)(in) = K(+)(out)</text>
        <dbReference type="Rhea" id="RHEA:29463"/>
        <dbReference type="ChEBI" id="CHEBI:29103"/>
    </reaction>
</comment>
<evidence type="ECO:0000256" key="14">
    <source>
        <dbReference type="ARBA" id="ARBA00034104"/>
    </source>
</evidence>
<feature type="domain" description="Neurotransmitter-gated ion-channel ligand-binding" evidence="22">
    <location>
        <begin position="991"/>
        <end position="1157"/>
    </location>
</feature>
<keyword evidence="2" id="KW-1003">Cell membrane</keyword>
<evidence type="ECO:0000259" key="22">
    <source>
        <dbReference type="Pfam" id="PF02931"/>
    </source>
</evidence>
<dbReference type="GO" id="GO:1904602">
    <property type="term" value="C:serotonin-activated cation-selective channel complex"/>
    <property type="evidence" value="ECO:0007669"/>
    <property type="project" value="UniProtKB-ARBA"/>
</dbReference>
<feature type="transmembrane region" description="Helical" evidence="20">
    <location>
        <begin position="1159"/>
        <end position="1183"/>
    </location>
</feature>
<accession>A0A8J6A6K2</accession>
<keyword evidence="6" id="KW-0770">Synapse</keyword>
<keyword evidence="1 20" id="KW-0813">Transport</keyword>
<evidence type="ECO:0000256" key="3">
    <source>
        <dbReference type="ARBA" id="ARBA00022692"/>
    </source>
</evidence>
<keyword evidence="13 20" id="KW-0407">Ion channel</keyword>